<evidence type="ECO:0000313" key="2">
    <source>
        <dbReference type="EMBL" id="KAK0649459.1"/>
    </source>
</evidence>
<feature type="region of interest" description="Disordered" evidence="1">
    <location>
        <begin position="88"/>
        <end position="108"/>
    </location>
</feature>
<gene>
    <name evidence="2" type="ORF">B0T16DRAFT_131578</name>
</gene>
<comment type="caution">
    <text evidence="2">The sequence shown here is derived from an EMBL/GenBank/DDBJ whole genome shotgun (WGS) entry which is preliminary data.</text>
</comment>
<keyword evidence="3" id="KW-1185">Reference proteome</keyword>
<reference evidence="2" key="1">
    <citation type="submission" date="2023-06" db="EMBL/GenBank/DDBJ databases">
        <title>Genome-scale phylogeny and comparative genomics of the fungal order Sordariales.</title>
        <authorList>
            <consortium name="Lawrence Berkeley National Laboratory"/>
            <person name="Hensen N."/>
            <person name="Bonometti L."/>
            <person name="Westerberg I."/>
            <person name="Brannstrom I.O."/>
            <person name="Guillou S."/>
            <person name="Cros-Aarteil S."/>
            <person name="Calhoun S."/>
            <person name="Haridas S."/>
            <person name="Kuo A."/>
            <person name="Mondo S."/>
            <person name="Pangilinan J."/>
            <person name="Riley R."/>
            <person name="Labutti K."/>
            <person name="Andreopoulos B."/>
            <person name="Lipzen A."/>
            <person name="Chen C."/>
            <person name="Yanf M."/>
            <person name="Daum C."/>
            <person name="Ng V."/>
            <person name="Clum A."/>
            <person name="Steindorff A."/>
            <person name="Ohm R."/>
            <person name="Martin F."/>
            <person name="Silar P."/>
            <person name="Natvig D."/>
            <person name="Lalanne C."/>
            <person name="Gautier V."/>
            <person name="Ament-Velasquez S.L."/>
            <person name="Kruys A."/>
            <person name="Hutchinson M.I."/>
            <person name="Powell A.J."/>
            <person name="Barry K."/>
            <person name="Miller A.N."/>
            <person name="Grigoriev I.V."/>
            <person name="Debuchy R."/>
            <person name="Gladieux P."/>
            <person name="Thoren M.H."/>
            <person name="Johannesson H."/>
        </authorList>
    </citation>
    <scope>NUCLEOTIDE SEQUENCE</scope>
    <source>
        <strain evidence="2">SMH2532-1</strain>
    </source>
</reference>
<dbReference type="AlphaFoldDB" id="A0AA40CUH0"/>
<dbReference type="Proteomes" id="UP001174936">
    <property type="component" value="Unassembled WGS sequence"/>
</dbReference>
<dbReference type="EMBL" id="JAULSV010000003">
    <property type="protein sequence ID" value="KAK0649459.1"/>
    <property type="molecule type" value="Genomic_DNA"/>
</dbReference>
<proteinExistence type="predicted"/>
<evidence type="ECO:0000313" key="3">
    <source>
        <dbReference type="Proteomes" id="UP001174936"/>
    </source>
</evidence>
<protein>
    <submittedName>
        <fullName evidence="2">Uncharacterized protein</fullName>
    </submittedName>
</protein>
<accession>A0AA40CUH0</accession>
<organism evidence="2 3">
    <name type="scientific">Cercophora newfieldiana</name>
    <dbReference type="NCBI Taxonomy" id="92897"/>
    <lineage>
        <taxon>Eukaryota</taxon>
        <taxon>Fungi</taxon>
        <taxon>Dikarya</taxon>
        <taxon>Ascomycota</taxon>
        <taxon>Pezizomycotina</taxon>
        <taxon>Sordariomycetes</taxon>
        <taxon>Sordariomycetidae</taxon>
        <taxon>Sordariales</taxon>
        <taxon>Lasiosphaeriaceae</taxon>
        <taxon>Cercophora</taxon>
    </lineage>
</organism>
<evidence type="ECO:0000256" key="1">
    <source>
        <dbReference type="SAM" id="MobiDB-lite"/>
    </source>
</evidence>
<sequence length="108" mass="12233">MCGICTSVALAEQTALKGWTEKSCHPHTRLETRLGEVGNKVRRGQGSKGVCNMKWRCRPRLWKASSSKFSLMFASERRNFRLMGLVRSGGGRKLHRETNPNGDKQRKT</sequence>
<name>A0AA40CUH0_9PEZI</name>